<evidence type="ECO:0000256" key="4">
    <source>
        <dbReference type="ARBA" id="ARBA00022801"/>
    </source>
</evidence>
<feature type="compositionally biased region" description="Low complexity" evidence="9">
    <location>
        <begin position="213"/>
        <end position="222"/>
    </location>
</feature>
<dbReference type="SUPFAM" id="SSF143081">
    <property type="entry name" value="BB1717-like"/>
    <property type="match status" value="1"/>
</dbReference>
<name>A0ABU6IV90_9ACTN</name>
<evidence type="ECO:0000256" key="7">
    <source>
        <dbReference type="ARBA" id="ARBA00023239"/>
    </source>
</evidence>
<comment type="caution">
    <text evidence="10">The sequence shown here is derived from an EMBL/GenBank/DDBJ whole genome shotgun (WGS) entry which is preliminary data.</text>
</comment>
<dbReference type="EC" id="3.4.-.-" evidence="8"/>
<keyword evidence="2 8" id="KW-0645">Protease</keyword>
<dbReference type="RefSeq" id="WP_326438175.1">
    <property type="nucleotide sequence ID" value="NZ_JAYMFH010000001.1"/>
</dbReference>
<dbReference type="PANTHER" id="PTHR13604:SF0">
    <property type="entry name" value="ABASIC SITE PROCESSING PROTEIN HMCES"/>
    <property type="match status" value="1"/>
</dbReference>
<reference evidence="10 11" key="1">
    <citation type="submission" date="2024-01" db="EMBL/GenBank/DDBJ databases">
        <title>novel species in genus Adlercreutzia.</title>
        <authorList>
            <person name="Liu X."/>
        </authorList>
    </citation>
    <scope>NUCLEOTIDE SEQUENCE [LARGE SCALE GENOMIC DNA]</scope>
    <source>
        <strain evidence="10 11">R22</strain>
    </source>
</reference>
<keyword evidence="11" id="KW-1185">Reference proteome</keyword>
<keyword evidence="4 8" id="KW-0378">Hydrolase</keyword>
<accession>A0ABU6IV90</accession>
<dbReference type="Proteomes" id="UP001343724">
    <property type="component" value="Unassembled WGS sequence"/>
</dbReference>
<keyword evidence="6" id="KW-0238">DNA-binding</keyword>
<proteinExistence type="inferred from homology"/>
<keyword evidence="3" id="KW-0227">DNA damage</keyword>
<evidence type="ECO:0000256" key="6">
    <source>
        <dbReference type="ARBA" id="ARBA00023125"/>
    </source>
</evidence>
<organism evidence="10 11">
    <name type="scientific">Adlercreutzia shanghongiae</name>
    <dbReference type="NCBI Taxonomy" id="3111773"/>
    <lineage>
        <taxon>Bacteria</taxon>
        <taxon>Bacillati</taxon>
        <taxon>Actinomycetota</taxon>
        <taxon>Coriobacteriia</taxon>
        <taxon>Eggerthellales</taxon>
        <taxon>Eggerthellaceae</taxon>
        <taxon>Adlercreutzia</taxon>
    </lineage>
</organism>
<evidence type="ECO:0000256" key="8">
    <source>
        <dbReference type="RuleBase" id="RU364100"/>
    </source>
</evidence>
<dbReference type="Gene3D" id="3.90.1680.10">
    <property type="entry name" value="SOS response associated peptidase-like"/>
    <property type="match status" value="1"/>
</dbReference>
<protein>
    <recommendedName>
        <fullName evidence="8">Abasic site processing protein</fullName>
        <ecNumber evidence="8">3.4.-.-</ecNumber>
    </recommendedName>
</protein>
<dbReference type="PANTHER" id="PTHR13604">
    <property type="entry name" value="DC12-RELATED"/>
    <property type="match status" value="1"/>
</dbReference>
<evidence type="ECO:0000313" key="10">
    <source>
        <dbReference type="EMBL" id="MEC4293747.1"/>
    </source>
</evidence>
<evidence type="ECO:0000256" key="1">
    <source>
        <dbReference type="ARBA" id="ARBA00008136"/>
    </source>
</evidence>
<evidence type="ECO:0000313" key="11">
    <source>
        <dbReference type="Proteomes" id="UP001343724"/>
    </source>
</evidence>
<dbReference type="InterPro" id="IPR003738">
    <property type="entry name" value="SRAP"/>
</dbReference>
<dbReference type="EMBL" id="JAYMFH010000001">
    <property type="protein sequence ID" value="MEC4293747.1"/>
    <property type="molecule type" value="Genomic_DNA"/>
</dbReference>
<keyword evidence="5" id="KW-0190">Covalent protein-DNA linkage</keyword>
<comment type="similarity">
    <text evidence="1 8">Belongs to the SOS response-associated peptidase family.</text>
</comment>
<feature type="region of interest" description="Disordered" evidence="9">
    <location>
        <begin position="209"/>
        <end position="231"/>
    </location>
</feature>
<sequence length="231" mass="25581">MCGRCVILTFDEVLDVIRRIEAYAPIGPEADWPARRPPQAPEAFPNSLVPVIVPTFDTARPFGVFAPGSLEALSFAWGFEESWKPGVVFNARIESAAKPTWRESMEHRRCVIPVTSFFETHESEKVPSPRTGRPVKRPYRFEVPGESIVLIGGIWRDGRFSMVTTEANADMAPIHHRMPLVLRQDELPVWLGPDYARLADRSAIPLNAEPADAGSKASGSAGDELGQQSLF</sequence>
<dbReference type="InterPro" id="IPR036590">
    <property type="entry name" value="SRAP-like"/>
</dbReference>
<keyword evidence="7" id="KW-0456">Lyase</keyword>
<evidence type="ECO:0000256" key="2">
    <source>
        <dbReference type="ARBA" id="ARBA00022670"/>
    </source>
</evidence>
<evidence type="ECO:0000256" key="9">
    <source>
        <dbReference type="SAM" id="MobiDB-lite"/>
    </source>
</evidence>
<evidence type="ECO:0000256" key="5">
    <source>
        <dbReference type="ARBA" id="ARBA00023124"/>
    </source>
</evidence>
<dbReference type="Pfam" id="PF02586">
    <property type="entry name" value="SRAP"/>
    <property type="match status" value="1"/>
</dbReference>
<gene>
    <name evidence="10" type="ORF">VJ920_00280</name>
</gene>
<evidence type="ECO:0000256" key="3">
    <source>
        <dbReference type="ARBA" id="ARBA00022763"/>
    </source>
</evidence>